<evidence type="ECO:0000256" key="4">
    <source>
        <dbReference type="ARBA" id="ARBA00022692"/>
    </source>
</evidence>
<dbReference type="InterPro" id="IPR044492">
    <property type="entry name" value="P_typ_ATPase_HD_dom"/>
</dbReference>
<dbReference type="HOGENOM" id="CLU_001771_0_3_5"/>
<evidence type="ECO:0000313" key="14">
    <source>
        <dbReference type="Proteomes" id="UP000033220"/>
    </source>
</evidence>
<feature type="transmembrane region" description="Helical" evidence="11">
    <location>
        <begin position="53"/>
        <end position="75"/>
    </location>
</feature>
<dbReference type="GO" id="GO:0005507">
    <property type="term" value="F:copper ion binding"/>
    <property type="evidence" value="ECO:0007669"/>
    <property type="project" value="TreeGrafter"/>
</dbReference>
<evidence type="ECO:0000256" key="3">
    <source>
        <dbReference type="ARBA" id="ARBA00022475"/>
    </source>
</evidence>
<dbReference type="InterPro" id="IPR036412">
    <property type="entry name" value="HAD-like_sf"/>
</dbReference>
<evidence type="ECO:0000256" key="7">
    <source>
        <dbReference type="ARBA" id="ARBA00022840"/>
    </source>
</evidence>
<sequence>MSVPLLWDMVAAMTGMPGRVGPVGQLVLGTLVQVTAGLRFYRGAWSALKGGAGTMDTLVALGTTAAWGLSAYRVVMGQEGQGLYFESAAVVITLVLLGKGLETRARHKAASMIRALMALRPTLAHLERDGQLEDVEAERLRPGDRVVVRPGEALPADGRIEEGTAALDESLVTGESLPVARGPGDRVIGGAVVTDGLLRVRVEAAGDAAVLARLIRLVEAAQAAKAPVQRLVDRVAAIFVPVVIVLAGLTFLGWWGLAGATEPALSAAISVLVVACPCALGLATPTAVMVGTGLAARRGILIRDASALEQICAVKTVVFDKTGTLTAGRPALTRLVVADPGDADETVLRLAASAQQGSAHPLARALRDAAQDRGVTLEPFSAFTSVPGQGVGAQVGEVRVWLGSRRFIENLGLDPSPLDTLAVSLEEEGASAVWMAVGNPPRRLVALFGLADSLRPTAREAVARLKARGLDVILLTGDAERVAKVVAERLGIDDYRAGVPPEDKARVVAELRRTGPGVAMVGDGVNDAPALAEADVGIAMGTGADAAMETAGMTLMRGDPALLVEALSLSRATVRRIRVNLFWAFAYNVIALPLAAAGILSPMIAGAAMALSSVSVVASSLWLRRWRPE</sequence>
<dbReference type="InterPro" id="IPR001757">
    <property type="entry name" value="P_typ_ATPase"/>
</dbReference>
<dbReference type="GO" id="GO:0016887">
    <property type="term" value="F:ATP hydrolysis activity"/>
    <property type="evidence" value="ECO:0007669"/>
    <property type="project" value="InterPro"/>
</dbReference>
<comment type="similarity">
    <text evidence="2 11">Belongs to the cation transport ATPase (P-type) (TC 3.A.3) family. Type IB subfamily.</text>
</comment>
<dbReference type="GO" id="GO:0005524">
    <property type="term" value="F:ATP binding"/>
    <property type="evidence" value="ECO:0007669"/>
    <property type="project" value="UniProtKB-UniRule"/>
</dbReference>
<dbReference type="InterPro" id="IPR008250">
    <property type="entry name" value="ATPase_P-typ_transduc_dom_A_sf"/>
</dbReference>
<dbReference type="FunFam" id="2.70.150.10:FF:000020">
    <property type="entry name" value="Copper-exporting P-type ATPase A"/>
    <property type="match status" value="1"/>
</dbReference>
<dbReference type="eggNOG" id="COG2217">
    <property type="taxonomic scope" value="Bacteria"/>
</dbReference>
<dbReference type="Pfam" id="PF00122">
    <property type="entry name" value="E1-E2_ATPase"/>
    <property type="match status" value="1"/>
</dbReference>
<evidence type="ECO:0000259" key="12">
    <source>
        <dbReference type="Pfam" id="PF00122"/>
    </source>
</evidence>
<dbReference type="NCBIfam" id="TIGR01525">
    <property type="entry name" value="ATPase-IB_hvy"/>
    <property type="match status" value="1"/>
</dbReference>
<dbReference type="EC" id="3.6.3.4" evidence="13"/>
<dbReference type="PROSITE" id="PS00154">
    <property type="entry name" value="ATPASE_E1_E2"/>
    <property type="match status" value="1"/>
</dbReference>
<dbReference type="SUPFAM" id="SSF81665">
    <property type="entry name" value="Calcium ATPase, transmembrane domain M"/>
    <property type="match status" value="1"/>
</dbReference>
<feature type="domain" description="P-type ATPase A" evidence="12">
    <location>
        <begin position="119"/>
        <end position="219"/>
    </location>
</feature>
<gene>
    <name evidence="13" type="ORF">RSPPHO_00546</name>
</gene>
<dbReference type="KEGG" id="rpm:RSPPHO_00546"/>
<dbReference type="SUPFAM" id="SSF56784">
    <property type="entry name" value="HAD-like"/>
    <property type="match status" value="1"/>
</dbReference>
<evidence type="ECO:0000256" key="6">
    <source>
        <dbReference type="ARBA" id="ARBA00022741"/>
    </source>
</evidence>
<dbReference type="EMBL" id="HE663493">
    <property type="protein sequence ID" value="CCG07172.1"/>
    <property type="molecule type" value="Genomic_DNA"/>
</dbReference>
<dbReference type="InterPro" id="IPR027256">
    <property type="entry name" value="P-typ_ATPase_IB"/>
</dbReference>
<dbReference type="AlphaFoldDB" id="H6SPQ2"/>
<dbReference type="PANTHER" id="PTHR43520">
    <property type="entry name" value="ATP7, ISOFORM B"/>
    <property type="match status" value="1"/>
</dbReference>
<dbReference type="Gene3D" id="2.70.150.10">
    <property type="entry name" value="Calcium-transporting ATPase, cytoplasmic transduction domain A"/>
    <property type="match status" value="1"/>
</dbReference>
<accession>H6SPQ2</accession>
<keyword evidence="9 11" id="KW-1133">Transmembrane helix</keyword>
<keyword evidence="6 11" id="KW-0547">Nucleotide-binding</keyword>
<name>H6SPQ2_PARPM</name>
<evidence type="ECO:0000313" key="13">
    <source>
        <dbReference type="EMBL" id="CCG07172.1"/>
    </source>
</evidence>
<dbReference type="STRING" id="1150469.RSPPHO_00546"/>
<dbReference type="InterPro" id="IPR059000">
    <property type="entry name" value="ATPase_P-type_domA"/>
</dbReference>
<dbReference type="InterPro" id="IPR018303">
    <property type="entry name" value="ATPase_P-typ_P_site"/>
</dbReference>
<keyword evidence="4 11" id="KW-0812">Transmembrane</keyword>
<evidence type="ECO:0000256" key="5">
    <source>
        <dbReference type="ARBA" id="ARBA00022723"/>
    </source>
</evidence>
<organism evidence="13 14">
    <name type="scientific">Pararhodospirillum photometricum DSM 122</name>
    <dbReference type="NCBI Taxonomy" id="1150469"/>
    <lineage>
        <taxon>Bacteria</taxon>
        <taxon>Pseudomonadati</taxon>
        <taxon>Pseudomonadota</taxon>
        <taxon>Alphaproteobacteria</taxon>
        <taxon>Rhodospirillales</taxon>
        <taxon>Rhodospirillaceae</taxon>
        <taxon>Pararhodospirillum</taxon>
    </lineage>
</organism>
<reference evidence="13 14" key="1">
    <citation type="submission" date="2012-02" db="EMBL/GenBank/DDBJ databases">
        <title>Shotgun genome sequence of Phaeospirillum photometricum DSM 122.</title>
        <authorList>
            <person name="Duquesne K."/>
            <person name="Sturgis J."/>
        </authorList>
    </citation>
    <scope>NUCLEOTIDE SEQUENCE [LARGE SCALE GENOMIC DNA]</scope>
    <source>
        <strain evidence="14">DSM122</strain>
    </source>
</reference>
<keyword evidence="10 11" id="KW-0472">Membrane</keyword>
<protein>
    <submittedName>
        <fullName evidence="13">Heavy metal translocating P-type ATPase</fullName>
        <ecNumber evidence="13">3.6.3.4</ecNumber>
    </submittedName>
</protein>
<dbReference type="SFLD" id="SFLDF00027">
    <property type="entry name" value="p-type_atpase"/>
    <property type="match status" value="1"/>
</dbReference>
<dbReference type="Pfam" id="PF00702">
    <property type="entry name" value="Hydrolase"/>
    <property type="match status" value="1"/>
</dbReference>
<keyword evidence="8" id="KW-1278">Translocase</keyword>
<dbReference type="SFLD" id="SFLDS00003">
    <property type="entry name" value="Haloacid_Dehalogenase"/>
    <property type="match status" value="1"/>
</dbReference>
<keyword evidence="5 11" id="KW-0479">Metal-binding</keyword>
<feature type="transmembrane region" description="Helical" evidence="11">
    <location>
        <begin position="81"/>
        <end position="98"/>
    </location>
</feature>
<dbReference type="GO" id="GO:0005886">
    <property type="term" value="C:plasma membrane"/>
    <property type="evidence" value="ECO:0007669"/>
    <property type="project" value="UniProtKB-SubCell"/>
</dbReference>
<evidence type="ECO:0000256" key="8">
    <source>
        <dbReference type="ARBA" id="ARBA00022967"/>
    </source>
</evidence>
<evidence type="ECO:0000256" key="10">
    <source>
        <dbReference type="ARBA" id="ARBA00023136"/>
    </source>
</evidence>
<feature type="transmembrane region" description="Helical" evidence="11">
    <location>
        <begin position="20"/>
        <end position="41"/>
    </location>
</feature>
<dbReference type="CDD" id="cd02094">
    <property type="entry name" value="P-type_ATPase_Cu-like"/>
    <property type="match status" value="1"/>
</dbReference>
<dbReference type="PRINTS" id="PR00943">
    <property type="entry name" value="CUATPASE"/>
</dbReference>
<dbReference type="Gene3D" id="3.40.1110.10">
    <property type="entry name" value="Calcium-transporting ATPase, cytoplasmic domain N"/>
    <property type="match status" value="1"/>
</dbReference>
<evidence type="ECO:0000256" key="2">
    <source>
        <dbReference type="ARBA" id="ARBA00006024"/>
    </source>
</evidence>
<feature type="transmembrane region" description="Helical" evidence="11">
    <location>
        <begin position="603"/>
        <end position="623"/>
    </location>
</feature>
<dbReference type="PRINTS" id="PR00119">
    <property type="entry name" value="CATATPASE"/>
</dbReference>
<feature type="transmembrane region" description="Helical" evidence="11">
    <location>
        <begin position="579"/>
        <end position="597"/>
    </location>
</feature>
<dbReference type="Proteomes" id="UP000033220">
    <property type="component" value="Chromosome DSM 122"/>
</dbReference>
<dbReference type="InterPro" id="IPR023299">
    <property type="entry name" value="ATPase_P-typ_cyto_dom_N"/>
</dbReference>
<keyword evidence="13" id="KW-0378">Hydrolase</keyword>
<evidence type="ECO:0000256" key="9">
    <source>
        <dbReference type="ARBA" id="ARBA00022989"/>
    </source>
</evidence>
<dbReference type="NCBIfam" id="TIGR01511">
    <property type="entry name" value="ATPase-IB1_Cu"/>
    <property type="match status" value="1"/>
</dbReference>
<dbReference type="GO" id="GO:0060003">
    <property type="term" value="P:copper ion export"/>
    <property type="evidence" value="ECO:0007669"/>
    <property type="project" value="UniProtKB-ARBA"/>
</dbReference>
<dbReference type="PANTHER" id="PTHR43520:SF8">
    <property type="entry name" value="P-TYPE CU(+) TRANSPORTER"/>
    <property type="match status" value="1"/>
</dbReference>
<feature type="transmembrane region" description="Helical" evidence="11">
    <location>
        <begin position="267"/>
        <end position="296"/>
    </location>
</feature>
<feature type="transmembrane region" description="Helical" evidence="11">
    <location>
        <begin position="235"/>
        <end position="255"/>
    </location>
</feature>
<keyword evidence="3 11" id="KW-1003">Cell membrane</keyword>
<dbReference type="InterPro" id="IPR023298">
    <property type="entry name" value="ATPase_P-typ_TM_dom_sf"/>
</dbReference>
<evidence type="ECO:0000256" key="1">
    <source>
        <dbReference type="ARBA" id="ARBA00004651"/>
    </source>
</evidence>
<keyword evidence="7 11" id="KW-0067">ATP-binding</keyword>
<dbReference type="NCBIfam" id="TIGR01494">
    <property type="entry name" value="ATPase_P-type"/>
    <property type="match status" value="1"/>
</dbReference>
<comment type="subcellular location">
    <subcellularLocation>
        <location evidence="1">Cell membrane</location>
        <topology evidence="1">Multi-pass membrane protein</topology>
    </subcellularLocation>
</comment>
<dbReference type="Gene3D" id="3.40.50.1000">
    <property type="entry name" value="HAD superfamily/HAD-like"/>
    <property type="match status" value="1"/>
</dbReference>
<dbReference type="SUPFAM" id="SSF81653">
    <property type="entry name" value="Calcium ATPase, transduction domain A"/>
    <property type="match status" value="1"/>
</dbReference>
<dbReference type="SFLD" id="SFLDG00002">
    <property type="entry name" value="C1.7:_P-type_atpase_like"/>
    <property type="match status" value="1"/>
</dbReference>
<dbReference type="InterPro" id="IPR023214">
    <property type="entry name" value="HAD_sf"/>
</dbReference>
<evidence type="ECO:0000256" key="11">
    <source>
        <dbReference type="RuleBase" id="RU362081"/>
    </source>
</evidence>
<dbReference type="PATRIC" id="fig|1150469.3.peg.641"/>
<dbReference type="GO" id="GO:0055070">
    <property type="term" value="P:copper ion homeostasis"/>
    <property type="evidence" value="ECO:0007669"/>
    <property type="project" value="TreeGrafter"/>
</dbReference>
<keyword evidence="14" id="KW-1185">Reference proteome</keyword>
<proteinExistence type="inferred from homology"/>
<dbReference type="GO" id="GO:0043682">
    <property type="term" value="F:P-type divalent copper transporter activity"/>
    <property type="evidence" value="ECO:0007669"/>
    <property type="project" value="TreeGrafter"/>
</dbReference>